<protein>
    <submittedName>
        <fullName evidence="1">Uncharacterized protein</fullName>
    </submittedName>
</protein>
<sequence length="55" mass="6607">MLLVFPYRPKFRYLLSVIEALMEENIIPNYPLQFHPADKSRLKEYERLGKVIRIG</sequence>
<evidence type="ECO:0000313" key="1">
    <source>
        <dbReference type="EMBL" id="UXD22147.1"/>
    </source>
</evidence>
<dbReference type="AlphaFoldDB" id="A0A977KAM1"/>
<dbReference type="Proteomes" id="UP001063698">
    <property type="component" value="Chromosome"/>
</dbReference>
<proteinExistence type="predicted"/>
<name>A0A977KAM1_9CREN</name>
<dbReference type="EMBL" id="CP006868">
    <property type="protein sequence ID" value="UXD22147.1"/>
    <property type="molecule type" value="Genomic_DNA"/>
</dbReference>
<accession>A0A977KAM1</accession>
<organism evidence="1 2">
    <name type="scientific">Ignicoccus pacificus DSM 13166</name>
    <dbReference type="NCBI Taxonomy" id="940294"/>
    <lineage>
        <taxon>Archaea</taxon>
        <taxon>Thermoproteota</taxon>
        <taxon>Thermoprotei</taxon>
        <taxon>Desulfurococcales</taxon>
        <taxon>Desulfurococcaceae</taxon>
        <taxon>Ignicoccus</taxon>
    </lineage>
</organism>
<dbReference type="KEGG" id="ipc:IPA_02115"/>
<evidence type="ECO:0000313" key="2">
    <source>
        <dbReference type="Proteomes" id="UP001063698"/>
    </source>
</evidence>
<gene>
    <name evidence="1" type="ORF">IPA_02115</name>
</gene>
<reference evidence="1" key="1">
    <citation type="submission" date="2013-11" db="EMBL/GenBank/DDBJ databases">
        <title>Comparative genomics of Ignicoccus.</title>
        <authorList>
            <person name="Podar M."/>
        </authorList>
    </citation>
    <scope>NUCLEOTIDE SEQUENCE</scope>
    <source>
        <strain evidence="1">DSM 13166</strain>
    </source>
</reference>
<keyword evidence="2" id="KW-1185">Reference proteome</keyword>